<dbReference type="STRING" id="930991.A0A0D0DMD7"/>
<dbReference type="GO" id="GO:0003677">
    <property type="term" value="F:DNA binding"/>
    <property type="evidence" value="ECO:0007669"/>
    <property type="project" value="UniProtKB-KW"/>
</dbReference>
<dbReference type="HOGENOM" id="CLU_003292_2_2_1"/>
<dbReference type="InParanoid" id="A0A0D0DMD7"/>
<dbReference type="OrthoDB" id="2678913at2759"/>
<dbReference type="Proteomes" id="UP000054538">
    <property type="component" value="Unassembled WGS sequence"/>
</dbReference>
<reference evidence="3" key="2">
    <citation type="submission" date="2015-01" db="EMBL/GenBank/DDBJ databases">
        <title>Evolutionary Origins and Diversification of the Mycorrhizal Mutualists.</title>
        <authorList>
            <consortium name="DOE Joint Genome Institute"/>
            <consortium name="Mycorrhizal Genomics Consortium"/>
            <person name="Kohler A."/>
            <person name="Kuo A."/>
            <person name="Nagy L.G."/>
            <person name="Floudas D."/>
            <person name="Copeland A."/>
            <person name="Barry K.W."/>
            <person name="Cichocki N."/>
            <person name="Veneault-Fourrey C."/>
            <person name="LaButti K."/>
            <person name="Lindquist E.A."/>
            <person name="Lipzen A."/>
            <person name="Lundell T."/>
            <person name="Morin E."/>
            <person name="Murat C."/>
            <person name="Riley R."/>
            <person name="Ohm R."/>
            <person name="Sun H."/>
            <person name="Tunlid A."/>
            <person name="Henrissat B."/>
            <person name="Grigoriev I.V."/>
            <person name="Hibbett D.S."/>
            <person name="Martin F."/>
        </authorList>
    </citation>
    <scope>NUCLEOTIDE SEQUENCE [LARGE SCALE GENOMIC DNA]</scope>
    <source>
        <strain evidence="3">Ve08.2h10</strain>
    </source>
</reference>
<keyword evidence="1" id="KW-0238">DNA-binding</keyword>
<reference evidence="2 3" key="1">
    <citation type="submission" date="2014-04" db="EMBL/GenBank/DDBJ databases">
        <authorList>
            <consortium name="DOE Joint Genome Institute"/>
            <person name="Kuo A."/>
            <person name="Kohler A."/>
            <person name="Jargeat P."/>
            <person name="Nagy L.G."/>
            <person name="Floudas D."/>
            <person name="Copeland A."/>
            <person name="Barry K.W."/>
            <person name="Cichocki N."/>
            <person name="Veneault-Fourrey C."/>
            <person name="LaButti K."/>
            <person name="Lindquist E.A."/>
            <person name="Lipzen A."/>
            <person name="Lundell T."/>
            <person name="Morin E."/>
            <person name="Murat C."/>
            <person name="Sun H."/>
            <person name="Tunlid A."/>
            <person name="Henrissat B."/>
            <person name="Grigoriev I.V."/>
            <person name="Hibbett D.S."/>
            <person name="Martin F."/>
            <person name="Nordberg H.P."/>
            <person name="Cantor M.N."/>
            <person name="Hua S.X."/>
        </authorList>
    </citation>
    <scope>NUCLEOTIDE SEQUENCE [LARGE SCALE GENOMIC DNA]</scope>
    <source>
        <strain evidence="2 3">Ve08.2h10</strain>
    </source>
</reference>
<dbReference type="Gene3D" id="1.10.150.130">
    <property type="match status" value="1"/>
</dbReference>
<dbReference type="AlphaFoldDB" id="A0A0D0DMD7"/>
<accession>A0A0D0DMD7</accession>
<sequence>MNSNISGVQSWHSGSGVHCILSSYSSSLLVFHVFCNAKSIPDCDQAPASTQLIALFISSLAGQYSRSMVANYLQGVHTWHIVHCLIWSHNDTEIKALLKAAVTLALTSSKCKPHEPYTIDVLSLMRDNLNLMNPAGVAVFACLTTTFGCTAHIGEFTVPHLGAFNPLLHIKPSNVMHQKDRQGLMVTNFHLPRTKSALLSKDISWAQQHGPSNPQAAFQNHIAVDGPPVDGHLFTYRHKGGYHPLTKLKFTTSLSSAAKKAGIKPLQGHGVHIGSTLKCLLHNVPFDVIKIKGQWASDAFLIYLCCHAQILAPYIQASPPLHESFLWYTMPPIHR</sequence>
<keyword evidence="3" id="KW-1185">Reference proteome</keyword>
<proteinExistence type="predicted"/>
<name>A0A0D0DMD7_9AGAM</name>
<evidence type="ECO:0000313" key="2">
    <source>
        <dbReference type="EMBL" id="KIK99867.1"/>
    </source>
</evidence>
<gene>
    <name evidence="2" type="ORF">PAXRUDRAFT_131073</name>
</gene>
<evidence type="ECO:0000256" key="1">
    <source>
        <dbReference type="ARBA" id="ARBA00023125"/>
    </source>
</evidence>
<protein>
    <submittedName>
        <fullName evidence="2">Uncharacterized protein</fullName>
    </submittedName>
</protein>
<dbReference type="EMBL" id="KN824847">
    <property type="protein sequence ID" value="KIK99867.1"/>
    <property type="molecule type" value="Genomic_DNA"/>
</dbReference>
<organism evidence="2 3">
    <name type="scientific">Paxillus rubicundulus Ve08.2h10</name>
    <dbReference type="NCBI Taxonomy" id="930991"/>
    <lineage>
        <taxon>Eukaryota</taxon>
        <taxon>Fungi</taxon>
        <taxon>Dikarya</taxon>
        <taxon>Basidiomycota</taxon>
        <taxon>Agaricomycotina</taxon>
        <taxon>Agaricomycetes</taxon>
        <taxon>Agaricomycetidae</taxon>
        <taxon>Boletales</taxon>
        <taxon>Paxilineae</taxon>
        <taxon>Paxillaceae</taxon>
        <taxon>Paxillus</taxon>
    </lineage>
</organism>
<dbReference type="InterPro" id="IPR010998">
    <property type="entry name" value="Integrase_recombinase_N"/>
</dbReference>
<evidence type="ECO:0000313" key="3">
    <source>
        <dbReference type="Proteomes" id="UP000054538"/>
    </source>
</evidence>
<dbReference type="SUPFAM" id="SSF47823">
    <property type="entry name" value="lambda integrase-like, N-terminal domain"/>
    <property type="match status" value="1"/>
</dbReference>